<feature type="region of interest" description="Disordered" evidence="1">
    <location>
        <begin position="74"/>
        <end position="116"/>
    </location>
</feature>
<gene>
    <name evidence="2" type="ORF">RBSH_03637</name>
</gene>
<dbReference type="PATRIC" id="fig|993517.3.peg.3948"/>
<comment type="caution">
    <text evidence="2">The sequence shown here is derived from an EMBL/GenBank/DDBJ whole genome shotgun (WGS) entry which is preliminary data.</text>
</comment>
<evidence type="ECO:0000313" key="3">
    <source>
        <dbReference type="Proteomes" id="UP000007993"/>
    </source>
</evidence>
<feature type="compositionally biased region" description="Basic and acidic residues" evidence="1">
    <location>
        <begin position="98"/>
        <end position="112"/>
    </location>
</feature>
<dbReference type="Proteomes" id="UP000007993">
    <property type="component" value="Unassembled WGS sequence"/>
</dbReference>
<evidence type="ECO:0000313" key="2">
    <source>
        <dbReference type="EMBL" id="EKK00963.1"/>
    </source>
</evidence>
<evidence type="ECO:0000256" key="1">
    <source>
        <dbReference type="SAM" id="MobiDB-lite"/>
    </source>
</evidence>
<name>K5DER7_RHOBT</name>
<reference evidence="2 3" key="1">
    <citation type="journal article" date="2013" name="Mar. Genomics">
        <title>Expression of sulfatases in Rhodopirellula baltica and the diversity of sulfatases in the genus Rhodopirellula.</title>
        <authorList>
            <person name="Wegner C.E."/>
            <person name="Richter-Heitmann T."/>
            <person name="Klindworth A."/>
            <person name="Klockow C."/>
            <person name="Richter M."/>
            <person name="Achstetter T."/>
            <person name="Glockner F.O."/>
            <person name="Harder J."/>
        </authorList>
    </citation>
    <scope>NUCLEOTIDE SEQUENCE [LARGE SCALE GENOMIC DNA]</scope>
    <source>
        <strain evidence="2 3">SH28</strain>
    </source>
</reference>
<protein>
    <submittedName>
        <fullName evidence="2">Uncharacterized protein</fullName>
    </submittedName>
</protein>
<sequence length="144" mass="16580">MPREENPNELEAFLRKSAEIRQRNAIDFRALQDEQRRQDNQSRPRQYSDRNRERVTRQLAEAIDVSIVDDHAGDDVVMGEVVEERSGSVSQRDGQTNEGDRKSNGSKSRERVATPVDNLRRLLSRPGGAQQAFLMSEILKRRSF</sequence>
<dbReference type="AlphaFoldDB" id="K5DER7"/>
<dbReference type="RefSeq" id="WP_007333260.1">
    <property type="nucleotide sequence ID" value="NZ_AMCW01000107.1"/>
</dbReference>
<feature type="compositionally biased region" description="Polar residues" evidence="1">
    <location>
        <begin position="87"/>
        <end position="97"/>
    </location>
</feature>
<feature type="region of interest" description="Disordered" evidence="1">
    <location>
        <begin position="29"/>
        <end position="54"/>
    </location>
</feature>
<organism evidence="2 3">
    <name type="scientific">Rhodopirellula baltica SH28</name>
    <dbReference type="NCBI Taxonomy" id="993517"/>
    <lineage>
        <taxon>Bacteria</taxon>
        <taxon>Pseudomonadati</taxon>
        <taxon>Planctomycetota</taxon>
        <taxon>Planctomycetia</taxon>
        <taxon>Pirellulales</taxon>
        <taxon>Pirellulaceae</taxon>
        <taxon>Rhodopirellula</taxon>
    </lineage>
</organism>
<proteinExistence type="predicted"/>
<accession>K5DER7</accession>
<dbReference type="EMBL" id="AMCW01000107">
    <property type="protein sequence ID" value="EKK00963.1"/>
    <property type="molecule type" value="Genomic_DNA"/>
</dbReference>